<dbReference type="PANTHER" id="PTHR30613:SF1">
    <property type="entry name" value="DUF1479 DOMAIN PROTEIN (AFU_ORTHOLOGUE AFUA_5G09280)"/>
    <property type="match status" value="1"/>
</dbReference>
<accession>A0AAD5VJ79</accession>
<dbReference type="InterPro" id="IPR027443">
    <property type="entry name" value="IPNS-like_sf"/>
</dbReference>
<protein>
    <recommendedName>
        <fullName evidence="3">DUF1479-domain-containing protein</fullName>
    </recommendedName>
</protein>
<comment type="caution">
    <text evidence="1">The sequence shown here is derived from an EMBL/GenBank/DDBJ whole genome shotgun (WGS) entry which is preliminary data.</text>
</comment>
<dbReference type="AlphaFoldDB" id="A0AAD5VJ79"/>
<organism evidence="1 2">
    <name type="scientific">Leucocoprinus birnbaumii</name>
    <dbReference type="NCBI Taxonomy" id="56174"/>
    <lineage>
        <taxon>Eukaryota</taxon>
        <taxon>Fungi</taxon>
        <taxon>Dikarya</taxon>
        <taxon>Basidiomycota</taxon>
        <taxon>Agaricomycotina</taxon>
        <taxon>Agaricomycetes</taxon>
        <taxon>Agaricomycetidae</taxon>
        <taxon>Agaricales</taxon>
        <taxon>Agaricineae</taxon>
        <taxon>Agaricaceae</taxon>
        <taxon>Leucocoprinus</taxon>
    </lineage>
</organism>
<dbReference type="EMBL" id="JANIEX010001238">
    <property type="protein sequence ID" value="KAJ3560096.1"/>
    <property type="molecule type" value="Genomic_DNA"/>
</dbReference>
<sequence>MDKNGHPFPPRFLDLKREIAASFPDFKERATQAWKEVIEELVKFSEKVSEVGTNYIPQVEYAELDELSPDELEMIKRRGCVVIRDIVDDERAIAWRETLREIVKVNPGIEGVPENDKQFFQLYWTKPQVQARADPKLLKATVWLNHLYHDKSQQKSDNVDLSIPLTYADRFRIRKVDSKWGFHPPHIDGGTIERWEDPAFRKCFETILSGDWGAHDPYNLQGRLDARSSLYGRPNQSTVFRTFQGWLSMSETGPTQGTLKVFPDVLLSNAYIILRPFFKPVAPAESSDILDPKNWEIDLETTEFPGIWARDGGWAGPHPTPTSHPHLFLEKTMISVPQVSPGDAVFWHCDVIHSVEEEHTGTEDSAVMYIPAVPFTEQNADYVQRQKDCFLKAERPPDFPKGPAEAGFVGVATVNDVDNDLGRRAMGLPIAVA</sequence>
<dbReference type="Gene3D" id="2.60.120.330">
    <property type="entry name" value="B-lactam Antibiotic, Isopenicillin N Synthase, Chain"/>
    <property type="match status" value="1"/>
</dbReference>
<keyword evidence="2" id="KW-1185">Reference proteome</keyword>
<reference evidence="1" key="1">
    <citation type="submission" date="2022-07" db="EMBL/GenBank/DDBJ databases">
        <title>Genome Sequence of Leucocoprinus birnbaumii.</title>
        <authorList>
            <person name="Buettner E."/>
        </authorList>
    </citation>
    <scope>NUCLEOTIDE SEQUENCE</scope>
    <source>
        <strain evidence="1">VT141</strain>
    </source>
</reference>
<dbReference type="InterPro" id="IPR010856">
    <property type="entry name" value="Gig2-like"/>
</dbReference>
<name>A0AAD5VJ79_9AGAR</name>
<dbReference type="PANTHER" id="PTHR30613">
    <property type="entry name" value="UNCHARACTERIZED PROTEIN YBIU-RELATED"/>
    <property type="match status" value="1"/>
</dbReference>
<proteinExistence type="predicted"/>
<evidence type="ECO:0000313" key="1">
    <source>
        <dbReference type="EMBL" id="KAJ3560096.1"/>
    </source>
</evidence>
<dbReference type="Pfam" id="PF07350">
    <property type="entry name" value="Gig2-like"/>
    <property type="match status" value="1"/>
</dbReference>
<evidence type="ECO:0008006" key="3">
    <source>
        <dbReference type="Google" id="ProtNLM"/>
    </source>
</evidence>
<gene>
    <name evidence="1" type="ORF">NP233_g11059</name>
</gene>
<evidence type="ECO:0000313" key="2">
    <source>
        <dbReference type="Proteomes" id="UP001213000"/>
    </source>
</evidence>
<dbReference type="Proteomes" id="UP001213000">
    <property type="component" value="Unassembled WGS sequence"/>
</dbReference>
<dbReference type="SUPFAM" id="SSF51197">
    <property type="entry name" value="Clavaminate synthase-like"/>
    <property type="match status" value="1"/>
</dbReference>